<gene>
    <name evidence="1" type="ORF">HG15A2_28750</name>
</gene>
<organism evidence="1 2">
    <name type="scientific">Adhaeretor mobilis</name>
    <dbReference type="NCBI Taxonomy" id="1930276"/>
    <lineage>
        <taxon>Bacteria</taxon>
        <taxon>Pseudomonadati</taxon>
        <taxon>Planctomycetota</taxon>
        <taxon>Planctomycetia</taxon>
        <taxon>Pirellulales</taxon>
        <taxon>Lacipirellulaceae</taxon>
        <taxon>Adhaeretor</taxon>
    </lineage>
</organism>
<reference evidence="1 2" key="1">
    <citation type="submission" date="2019-02" db="EMBL/GenBank/DDBJ databases">
        <title>Deep-cultivation of Planctomycetes and their phenomic and genomic characterization uncovers novel biology.</title>
        <authorList>
            <person name="Wiegand S."/>
            <person name="Jogler M."/>
            <person name="Boedeker C."/>
            <person name="Pinto D."/>
            <person name="Vollmers J."/>
            <person name="Rivas-Marin E."/>
            <person name="Kohn T."/>
            <person name="Peeters S.H."/>
            <person name="Heuer A."/>
            <person name="Rast P."/>
            <person name="Oberbeckmann S."/>
            <person name="Bunk B."/>
            <person name="Jeske O."/>
            <person name="Meyerdierks A."/>
            <person name="Storesund J.E."/>
            <person name="Kallscheuer N."/>
            <person name="Luecker S."/>
            <person name="Lage O.M."/>
            <person name="Pohl T."/>
            <person name="Merkel B.J."/>
            <person name="Hornburger P."/>
            <person name="Mueller R.-W."/>
            <person name="Bruemmer F."/>
            <person name="Labrenz M."/>
            <person name="Spormann A.M."/>
            <person name="Op den Camp H."/>
            <person name="Overmann J."/>
            <person name="Amann R."/>
            <person name="Jetten M.S.M."/>
            <person name="Mascher T."/>
            <person name="Medema M.H."/>
            <person name="Devos D.P."/>
            <person name="Kaster A.-K."/>
            <person name="Ovreas L."/>
            <person name="Rohde M."/>
            <person name="Galperin M.Y."/>
            <person name="Jogler C."/>
        </authorList>
    </citation>
    <scope>NUCLEOTIDE SEQUENCE [LARGE SCALE GENOMIC DNA]</scope>
    <source>
        <strain evidence="1 2">HG15A2</strain>
    </source>
</reference>
<evidence type="ECO:0000313" key="1">
    <source>
        <dbReference type="EMBL" id="QDS99551.1"/>
    </source>
</evidence>
<dbReference type="AlphaFoldDB" id="A0A517MXE9"/>
<name>A0A517MXE9_9BACT</name>
<evidence type="ECO:0000313" key="2">
    <source>
        <dbReference type="Proteomes" id="UP000319852"/>
    </source>
</evidence>
<protein>
    <submittedName>
        <fullName evidence="1">Uncharacterized protein</fullName>
    </submittedName>
</protein>
<dbReference type="Proteomes" id="UP000319852">
    <property type="component" value="Chromosome"/>
</dbReference>
<accession>A0A517MXE9</accession>
<proteinExistence type="predicted"/>
<dbReference type="KEGG" id="amob:HG15A2_28750"/>
<dbReference type="EMBL" id="CP036263">
    <property type="protein sequence ID" value="QDS99551.1"/>
    <property type="molecule type" value="Genomic_DNA"/>
</dbReference>
<sequence length="80" mass="8993">MRREKTTDLDRWENEGGSCCNPVRAESEISGDIRNGKKPLLVTSYRGGAGDCANVATLPVRICRIRRRRSFPLHLFTKGC</sequence>
<keyword evidence="2" id="KW-1185">Reference proteome</keyword>